<dbReference type="InterPro" id="IPR013658">
    <property type="entry name" value="SGL"/>
</dbReference>
<dbReference type="InterPro" id="IPR052988">
    <property type="entry name" value="Oryzine_lactonohydrolase"/>
</dbReference>
<dbReference type="PANTHER" id="PTHR47064:SF2">
    <property type="entry name" value="SMP-30_GLUCONOLACTONASE_LRE-LIKE REGION DOMAIN-CONTAINING PROTEIN-RELATED"/>
    <property type="match status" value="1"/>
</dbReference>
<dbReference type="SUPFAM" id="SSF63829">
    <property type="entry name" value="Calcium-dependent phosphotriesterase"/>
    <property type="match status" value="1"/>
</dbReference>
<feature type="non-terminal residue" evidence="2">
    <location>
        <position position="321"/>
    </location>
</feature>
<reference evidence="2" key="1">
    <citation type="journal article" date="2020" name="Stud. Mycol.">
        <title>101 Dothideomycetes genomes: a test case for predicting lifestyles and emergence of pathogens.</title>
        <authorList>
            <person name="Haridas S."/>
            <person name="Albert R."/>
            <person name="Binder M."/>
            <person name="Bloem J."/>
            <person name="Labutti K."/>
            <person name="Salamov A."/>
            <person name="Andreopoulos B."/>
            <person name="Baker S."/>
            <person name="Barry K."/>
            <person name="Bills G."/>
            <person name="Bluhm B."/>
            <person name="Cannon C."/>
            <person name="Castanera R."/>
            <person name="Culley D."/>
            <person name="Daum C."/>
            <person name="Ezra D."/>
            <person name="Gonzalez J."/>
            <person name="Henrissat B."/>
            <person name="Kuo A."/>
            <person name="Liang C."/>
            <person name="Lipzen A."/>
            <person name="Lutzoni F."/>
            <person name="Magnuson J."/>
            <person name="Mondo S."/>
            <person name="Nolan M."/>
            <person name="Ohm R."/>
            <person name="Pangilinan J."/>
            <person name="Park H.-J."/>
            <person name="Ramirez L."/>
            <person name="Alfaro M."/>
            <person name="Sun H."/>
            <person name="Tritt A."/>
            <person name="Yoshinaga Y."/>
            <person name="Zwiers L.-H."/>
            <person name="Turgeon B."/>
            <person name="Goodwin S."/>
            <person name="Spatafora J."/>
            <person name="Crous P."/>
            <person name="Grigoriev I."/>
        </authorList>
    </citation>
    <scope>NUCLEOTIDE SEQUENCE</scope>
    <source>
        <strain evidence="2">CBS 379.55</strain>
    </source>
</reference>
<organism evidence="2 3">
    <name type="scientific">Westerdykella ornata</name>
    <dbReference type="NCBI Taxonomy" id="318751"/>
    <lineage>
        <taxon>Eukaryota</taxon>
        <taxon>Fungi</taxon>
        <taxon>Dikarya</taxon>
        <taxon>Ascomycota</taxon>
        <taxon>Pezizomycotina</taxon>
        <taxon>Dothideomycetes</taxon>
        <taxon>Pleosporomycetidae</taxon>
        <taxon>Pleosporales</taxon>
        <taxon>Sporormiaceae</taxon>
        <taxon>Westerdykella</taxon>
    </lineage>
</organism>
<dbReference type="Pfam" id="PF08450">
    <property type="entry name" value="SGL"/>
    <property type="match status" value="1"/>
</dbReference>
<proteinExistence type="predicted"/>
<sequence length="321" mass="35379">PAFVIYHDDFNAILGENPDLKIAYEDKFPFAHGAGIYIPRKDTVFVTSRPLVMSGKLEKEVKINKLVREAAGTWRRDEVLTLAVLVTGGTNYGDHLVFCSQGDYRDLGGLVHMDADYPHRSSVMLNNYLGRRFNSLYDVAVHSDGSLWFTDPIYGFEQGLRRRPELPNQVYRFDPRSGDVRVVADGLGRPKGICFSPREKTLYISDNDALHGDGSIDQMRAATIYAYDMLDKNGAKWPINRRVFAMPDTGVPDAIACDAHGNVYAACGDGLNVWNPGGSLLGKVLIPGGISGFCFGKPGELFLLNEVRFWLVAVAEGVVGA</sequence>
<dbReference type="RefSeq" id="XP_033655825.1">
    <property type="nucleotide sequence ID" value="XM_033794923.1"/>
</dbReference>
<accession>A0A6A6JRD7</accession>
<dbReference type="EMBL" id="ML986488">
    <property type="protein sequence ID" value="KAF2278286.1"/>
    <property type="molecule type" value="Genomic_DNA"/>
</dbReference>
<feature type="domain" description="SMP-30/Gluconolactonase/LRE-like region" evidence="1">
    <location>
        <begin position="67"/>
        <end position="299"/>
    </location>
</feature>
<protein>
    <submittedName>
        <fullName evidence="2">Calcium-dependent phosphotriesterase</fullName>
    </submittedName>
</protein>
<keyword evidence="3" id="KW-1185">Reference proteome</keyword>
<dbReference type="AlphaFoldDB" id="A0A6A6JRD7"/>
<name>A0A6A6JRD7_WESOR</name>
<dbReference type="OrthoDB" id="423498at2759"/>
<feature type="non-terminal residue" evidence="2">
    <location>
        <position position="1"/>
    </location>
</feature>
<dbReference type="Proteomes" id="UP000800097">
    <property type="component" value="Unassembled WGS sequence"/>
</dbReference>
<dbReference type="GeneID" id="54548098"/>
<evidence type="ECO:0000313" key="3">
    <source>
        <dbReference type="Proteomes" id="UP000800097"/>
    </source>
</evidence>
<gene>
    <name evidence="2" type="ORF">EI97DRAFT_358111</name>
</gene>
<evidence type="ECO:0000259" key="1">
    <source>
        <dbReference type="Pfam" id="PF08450"/>
    </source>
</evidence>
<dbReference type="InterPro" id="IPR011042">
    <property type="entry name" value="6-blade_b-propeller_TolB-like"/>
</dbReference>
<dbReference type="PANTHER" id="PTHR47064">
    <property type="entry name" value="PUTATIVE (AFU_ORTHOLOGUE AFUA_1G08990)-RELATED"/>
    <property type="match status" value="1"/>
</dbReference>
<evidence type="ECO:0000313" key="2">
    <source>
        <dbReference type="EMBL" id="KAF2278286.1"/>
    </source>
</evidence>
<dbReference type="Gene3D" id="2.120.10.30">
    <property type="entry name" value="TolB, C-terminal domain"/>
    <property type="match status" value="1"/>
</dbReference>